<gene>
    <name evidence="2" type="ORF">GQR42_10410</name>
</gene>
<reference evidence="2 3" key="1">
    <citation type="submission" date="2019-12" db="EMBL/GenBank/DDBJ databases">
        <title>Complete genome sequence of Microcystis aeruginosa strain FD4.</title>
        <authorList>
            <person name="Urakawa H."/>
        </authorList>
    </citation>
    <scope>NUCLEOTIDE SEQUENCE [LARGE SCALE GENOMIC DNA]</scope>
    <source>
        <strain evidence="2 3">FD4</strain>
    </source>
</reference>
<evidence type="ECO:0000313" key="2">
    <source>
        <dbReference type="EMBL" id="QGZ89912.1"/>
    </source>
</evidence>
<accession>A0A857D2S6</accession>
<dbReference type="AlphaFoldDB" id="A0A857D2S6"/>
<organism evidence="2 3">
    <name type="scientific">Microcystis aeruginosa FD4</name>
    <dbReference type="NCBI Taxonomy" id="2686288"/>
    <lineage>
        <taxon>Bacteria</taxon>
        <taxon>Bacillati</taxon>
        <taxon>Cyanobacteriota</taxon>
        <taxon>Cyanophyceae</taxon>
        <taxon>Oscillatoriophycideae</taxon>
        <taxon>Chroococcales</taxon>
        <taxon>Microcystaceae</taxon>
        <taxon>Microcystis</taxon>
    </lineage>
</organism>
<evidence type="ECO:0000256" key="1">
    <source>
        <dbReference type="SAM" id="Phobius"/>
    </source>
</evidence>
<keyword evidence="1" id="KW-0472">Membrane</keyword>
<dbReference type="RefSeq" id="WP_158199912.1">
    <property type="nucleotide sequence ID" value="NZ_CP046973.1"/>
</dbReference>
<protein>
    <submittedName>
        <fullName evidence="2">Uncharacterized protein</fullName>
    </submittedName>
</protein>
<feature type="transmembrane region" description="Helical" evidence="1">
    <location>
        <begin position="12"/>
        <end position="32"/>
    </location>
</feature>
<keyword evidence="1" id="KW-0812">Transmembrane</keyword>
<proteinExistence type="predicted"/>
<dbReference type="EMBL" id="CP046973">
    <property type="protein sequence ID" value="QGZ89912.1"/>
    <property type="molecule type" value="Genomic_DNA"/>
</dbReference>
<evidence type="ECO:0000313" key="3">
    <source>
        <dbReference type="Proteomes" id="UP000438345"/>
    </source>
</evidence>
<dbReference type="Proteomes" id="UP000438345">
    <property type="component" value="Chromosome"/>
</dbReference>
<sequence>MAKDTWDKLNIVVSNIILVAISIVIGFVGENISRSLERGKLIDSLLDDLTAPKTETS</sequence>
<name>A0A857D2S6_MICAE</name>
<keyword evidence="1" id="KW-1133">Transmembrane helix</keyword>